<evidence type="ECO:0000313" key="4">
    <source>
        <dbReference type="EnsemblPlants" id="ONIVA12G00980.4"/>
    </source>
</evidence>
<dbReference type="PANTHER" id="PTHR46243:SF1">
    <property type="entry name" value="BIS(5'-ADENOSYL)-TRIPHOSPHATASE"/>
    <property type="match status" value="1"/>
</dbReference>
<protein>
    <recommendedName>
        <fullName evidence="3">HIT domain-containing protein</fullName>
    </recommendedName>
</protein>
<organism evidence="4">
    <name type="scientific">Oryza nivara</name>
    <name type="common">Indian wild rice</name>
    <name type="synonym">Oryza sativa f. spontanea</name>
    <dbReference type="NCBI Taxonomy" id="4536"/>
    <lineage>
        <taxon>Eukaryota</taxon>
        <taxon>Viridiplantae</taxon>
        <taxon>Streptophyta</taxon>
        <taxon>Embryophyta</taxon>
        <taxon>Tracheophyta</taxon>
        <taxon>Spermatophyta</taxon>
        <taxon>Magnoliopsida</taxon>
        <taxon>Liliopsida</taxon>
        <taxon>Poales</taxon>
        <taxon>Poaceae</taxon>
        <taxon>BOP clade</taxon>
        <taxon>Oryzoideae</taxon>
        <taxon>Oryzeae</taxon>
        <taxon>Oryzinae</taxon>
        <taxon>Oryza</taxon>
    </lineage>
</organism>
<dbReference type="PANTHER" id="PTHR46243">
    <property type="entry name" value="BIS(5'-ADENOSYL)-TRIPHOSPHATASE"/>
    <property type="match status" value="1"/>
</dbReference>
<dbReference type="InterPro" id="IPR019808">
    <property type="entry name" value="Histidine_triad_CS"/>
</dbReference>
<evidence type="ECO:0000256" key="2">
    <source>
        <dbReference type="SAM" id="Coils"/>
    </source>
</evidence>
<proteinExistence type="predicted"/>
<dbReference type="InterPro" id="IPR011146">
    <property type="entry name" value="HIT-like"/>
</dbReference>
<reference evidence="4" key="2">
    <citation type="submission" date="2018-04" db="EMBL/GenBank/DDBJ databases">
        <title>OnivRS2 (Oryza nivara Reference Sequence Version 2).</title>
        <authorList>
            <person name="Zhang J."/>
            <person name="Kudrna D."/>
            <person name="Lee S."/>
            <person name="Talag J."/>
            <person name="Rajasekar S."/>
            <person name="Welchert J."/>
            <person name="Hsing Y.-I."/>
            <person name="Wing R.A."/>
        </authorList>
    </citation>
    <scope>NUCLEOTIDE SEQUENCE [LARGE SCALE GENOMIC DNA]</scope>
    <source>
        <strain evidence="4">SL10</strain>
    </source>
</reference>
<dbReference type="SUPFAM" id="SSF54197">
    <property type="entry name" value="HIT-like"/>
    <property type="match status" value="1"/>
</dbReference>
<accession>A0A0E0J635</accession>
<dbReference type="Gene3D" id="3.30.428.10">
    <property type="entry name" value="HIT-like"/>
    <property type="match status" value="1"/>
</dbReference>
<sequence>MDPVAGSRYRFGPHEIAERQVFRTSPLSFAISLVKRFADLSPDETRDLWIMAKDIGVRVEQYQRASSLTFTIQDGPHSGQTVPHVHVHILPRRKEDFENNDNNNGMMNAKNETLDLDIERKDRTMEEMAQEAKEYQLITLNYEEQIIGVYGFQQIRSRTMTKAMIIAQSTFGWTSRLKTSSARLLLLKLPSIEKAGTWPVRSDDAWVHPDMCTSAS</sequence>
<feature type="short sequence motif" description="Histidine triad motif" evidence="1">
    <location>
        <begin position="84"/>
        <end position="88"/>
    </location>
</feature>
<dbReference type="EnsemblPlants" id="ONIVA12G00980.4">
    <property type="protein sequence ID" value="ONIVA12G00980.4"/>
    <property type="gene ID" value="ONIVA12G00980"/>
</dbReference>
<evidence type="ECO:0000313" key="5">
    <source>
        <dbReference type="Proteomes" id="UP000006591"/>
    </source>
</evidence>
<evidence type="ECO:0000256" key="1">
    <source>
        <dbReference type="PROSITE-ProRule" id="PRU00464"/>
    </source>
</evidence>
<keyword evidence="5" id="KW-1185">Reference proteome</keyword>
<dbReference type="InterPro" id="IPR051884">
    <property type="entry name" value="Bis(5'-adenosyl)-TPase_reg"/>
</dbReference>
<keyword evidence="2" id="KW-0175">Coiled coil</keyword>
<dbReference type="Gramene" id="ONIVA12G00980.4">
    <property type="protein sequence ID" value="ONIVA12G00980.4"/>
    <property type="gene ID" value="ONIVA12G00980"/>
</dbReference>
<dbReference type="PROSITE" id="PS51084">
    <property type="entry name" value="HIT_2"/>
    <property type="match status" value="1"/>
</dbReference>
<name>A0A0E0J635_ORYNI</name>
<dbReference type="InterPro" id="IPR036265">
    <property type="entry name" value="HIT-like_sf"/>
</dbReference>
<dbReference type="PROSITE" id="PS00892">
    <property type="entry name" value="HIT_1"/>
    <property type="match status" value="1"/>
</dbReference>
<feature type="domain" description="HIT" evidence="3">
    <location>
        <begin position="34"/>
        <end position="99"/>
    </location>
</feature>
<dbReference type="AlphaFoldDB" id="A0A0E0J635"/>
<reference evidence="4" key="1">
    <citation type="submission" date="2015-04" db="UniProtKB">
        <authorList>
            <consortium name="EnsemblPlants"/>
        </authorList>
    </citation>
    <scope>IDENTIFICATION</scope>
    <source>
        <strain evidence="4">SL10</strain>
    </source>
</reference>
<dbReference type="GO" id="GO:0047627">
    <property type="term" value="F:adenylylsulfatase activity"/>
    <property type="evidence" value="ECO:0007669"/>
    <property type="project" value="UniProtKB-ARBA"/>
</dbReference>
<dbReference type="Proteomes" id="UP000006591">
    <property type="component" value="Chromosome 12"/>
</dbReference>
<evidence type="ECO:0000259" key="3">
    <source>
        <dbReference type="PROSITE" id="PS51084"/>
    </source>
</evidence>
<dbReference type="Pfam" id="PF01230">
    <property type="entry name" value="HIT"/>
    <property type="match status" value="1"/>
</dbReference>
<feature type="coiled-coil region" evidence="2">
    <location>
        <begin position="111"/>
        <end position="145"/>
    </location>
</feature>